<dbReference type="PRINTS" id="PR01350">
    <property type="entry name" value="CTRFAMILY"/>
</dbReference>
<dbReference type="Gene3D" id="1.20.1070.10">
    <property type="entry name" value="Rhodopsin 7-helix transmembrane proteins"/>
    <property type="match status" value="1"/>
</dbReference>
<keyword evidence="21" id="KW-1185">Reference proteome</keyword>
<comment type="function">
    <text evidence="15">Axonemal protein which is implicated in axonemal and/or peri-axonemal structure assembly and regulates flagellum assembly and beating and therefore sperm motility.</text>
</comment>
<evidence type="ECO:0000256" key="2">
    <source>
        <dbReference type="ARBA" id="ARBA00004496"/>
    </source>
</evidence>
<dbReference type="Gene3D" id="4.10.1240.10">
    <property type="entry name" value="GPCR, family 2, extracellular hormone receptor domain"/>
    <property type="match status" value="1"/>
</dbReference>
<dbReference type="GO" id="GO:0036126">
    <property type="term" value="C:sperm flagellum"/>
    <property type="evidence" value="ECO:0007669"/>
    <property type="project" value="TreeGrafter"/>
</dbReference>
<dbReference type="GO" id="GO:0005737">
    <property type="term" value="C:cytoplasm"/>
    <property type="evidence" value="ECO:0007669"/>
    <property type="project" value="UniProtKB-SubCell"/>
</dbReference>
<dbReference type="Pfam" id="PF02793">
    <property type="entry name" value="HRM"/>
    <property type="match status" value="1"/>
</dbReference>
<feature type="transmembrane region" description="Helical" evidence="17">
    <location>
        <begin position="708"/>
        <end position="729"/>
    </location>
</feature>
<evidence type="ECO:0000256" key="9">
    <source>
        <dbReference type="ARBA" id="ARBA00023136"/>
    </source>
</evidence>
<evidence type="ECO:0000256" key="1">
    <source>
        <dbReference type="ARBA" id="ARBA00004141"/>
    </source>
</evidence>
<accession>A0A8T0AT03</accession>
<name>A0A8T0AT03_SILME</name>
<evidence type="ECO:0000256" key="7">
    <source>
        <dbReference type="ARBA" id="ARBA00022989"/>
    </source>
</evidence>
<evidence type="ECO:0000256" key="8">
    <source>
        <dbReference type="ARBA" id="ARBA00023040"/>
    </source>
</evidence>
<dbReference type="InterPro" id="IPR036445">
    <property type="entry name" value="GPCR_2_extracell_dom_sf"/>
</dbReference>
<keyword evidence="8" id="KW-0297">G-protein coupled receptor</keyword>
<evidence type="ECO:0000256" key="17">
    <source>
        <dbReference type="SAM" id="Phobius"/>
    </source>
</evidence>
<evidence type="ECO:0000256" key="15">
    <source>
        <dbReference type="ARBA" id="ARBA00044739"/>
    </source>
</evidence>
<dbReference type="InterPro" id="IPR017981">
    <property type="entry name" value="GPCR_2-like_7TM"/>
</dbReference>
<feature type="transmembrane region" description="Helical" evidence="17">
    <location>
        <begin position="516"/>
        <end position="543"/>
    </location>
</feature>
<protein>
    <recommendedName>
        <fullName evidence="14">Tetratricopeptide repeat protein 29</fullName>
    </recommendedName>
</protein>
<dbReference type="InterPro" id="IPR001879">
    <property type="entry name" value="GPCR_2_extracellular_dom"/>
</dbReference>
<keyword evidence="5" id="KW-0677">Repeat</keyword>
<evidence type="ECO:0000256" key="3">
    <source>
        <dbReference type="ARBA" id="ARBA00022490"/>
    </source>
</evidence>
<evidence type="ECO:0000259" key="18">
    <source>
        <dbReference type="PROSITE" id="PS50227"/>
    </source>
</evidence>
<comment type="caution">
    <text evidence="20">The sequence shown here is derived from an EMBL/GenBank/DDBJ whole genome shotgun (WGS) entry which is preliminary data.</text>
</comment>
<reference evidence="20" key="1">
    <citation type="submission" date="2020-08" db="EMBL/GenBank/DDBJ databases">
        <title>Chromosome-level assembly of Southern catfish (Silurus meridionalis) provides insights into visual adaptation to the nocturnal and benthic lifestyles.</title>
        <authorList>
            <person name="Zhang Y."/>
            <person name="Wang D."/>
            <person name="Peng Z."/>
        </authorList>
    </citation>
    <scope>NUCLEOTIDE SEQUENCE</scope>
    <source>
        <strain evidence="20">SWU-2019-XX</strain>
        <tissue evidence="20">Muscle</tissue>
    </source>
</reference>
<dbReference type="Pfam" id="PF13181">
    <property type="entry name" value="TPR_8"/>
    <property type="match status" value="1"/>
</dbReference>
<feature type="transmembrane region" description="Helical" evidence="17">
    <location>
        <begin position="741"/>
        <end position="761"/>
    </location>
</feature>
<dbReference type="InterPro" id="IPR011990">
    <property type="entry name" value="TPR-like_helical_dom_sf"/>
</dbReference>
<sequence length="854" mass="98707">MASNGVPRKKARFLPDINEKSRVKASLHRKEIKNPNQSFAEEETLTPMKSADEIAQFRNTLQQNLCVSMLREGFHYSFKEFFSLLQRWKAARLAAGPDSKLWLRRSLEEQPHKLKALKEHLTRAEAAQRADQNVEVYENYLALAKFFSEPEDVWLRHHFYELSLKVASKMDSSRREAEASEHLAHLHLEQGHLELAQEHFETLRHLSAGQSWQDESGHTHLSRACECLCKVYTLLAQRQLQCREYREAIELLKQAYEMAKEGGNKKMEAESAFQIGRTYQSMDNQTNAKQFLNTFTELSTTLGDVESLCKAYKAIAKSLESEGKIDDSIEHLQKYLEVCQMNDLRENLQDAYMCLGSIHFSRAQYDRGCEYFTLAFEIACSLHSEALIEKAQVLLGIARAHSMLPAYTSHLLRNKPPNISRLIKWKATRENELHEKMWPYCNRTWDGWLCWGDSEPGTAMQYCPTYFHDFDPAEKVTKVCNSDGQWFRHPESNRLWSNYTLCTAFTKEKVTVAFTMYYLALLGHTLSVVSLIISIFIFSYFKCLSCQRISLHKNMFLSFIFNSILMFIWLPMIFHDEQLAATNQIGCKILASLMHYTACSTYFWMLCEGIYLHTLIIVAVFVGEQQLGWYYLLGWVFPIIPAVIHAVARLNFHDDNCWIYNSNLLYIVHGPIHVALVVNLFFLLNIVRVLITKLKVTHKCESNAYMKAVRATLILVPLMGAHFILVPLQPQERLPLAVYEFFMNIFMHFQGFLVAIILCFANGEVHSAIRRKLAQYRIQCRQRLVTTDSHSHNYNTTSSFVETSRGTMSLEHASPHVDDDKTNTAMYVLNGQSNGRHRFSVDDQKLEVLESSKI</sequence>
<evidence type="ECO:0000256" key="13">
    <source>
        <dbReference type="ARBA" id="ARBA00023224"/>
    </source>
</evidence>
<dbReference type="SMART" id="SM00008">
    <property type="entry name" value="HormR"/>
    <property type="match status" value="1"/>
</dbReference>
<keyword evidence="6" id="KW-0802">TPR repeat</keyword>
<evidence type="ECO:0000256" key="10">
    <source>
        <dbReference type="ARBA" id="ARBA00023157"/>
    </source>
</evidence>
<feature type="domain" description="G-protein coupled receptors family 2 profile 1" evidence="18">
    <location>
        <begin position="440"/>
        <end position="506"/>
    </location>
</feature>
<dbReference type="PROSITE" id="PS50261">
    <property type="entry name" value="G_PROTEIN_RECEP_F2_4"/>
    <property type="match status" value="1"/>
</dbReference>
<dbReference type="PRINTS" id="PR00249">
    <property type="entry name" value="GPCRSECRETIN"/>
</dbReference>
<feature type="domain" description="G-protein coupled receptors family 2 profile 2" evidence="19">
    <location>
        <begin position="516"/>
        <end position="762"/>
    </location>
</feature>
<dbReference type="InterPro" id="IPR017983">
    <property type="entry name" value="GPCR_2_secretin-like_CS"/>
</dbReference>
<dbReference type="InterPro" id="IPR051476">
    <property type="entry name" value="Bac_ResReg_Asp_Phosphatase"/>
</dbReference>
<dbReference type="AlphaFoldDB" id="A0A8T0AT03"/>
<dbReference type="GO" id="GO:0007166">
    <property type="term" value="P:cell surface receptor signaling pathway"/>
    <property type="evidence" value="ECO:0007669"/>
    <property type="project" value="InterPro"/>
</dbReference>
<gene>
    <name evidence="20" type="ORF">HF521_006344</name>
</gene>
<keyword evidence="7 17" id="KW-1133">Transmembrane helix</keyword>
<dbReference type="Proteomes" id="UP000606274">
    <property type="component" value="Unassembled WGS sequence"/>
</dbReference>
<dbReference type="PANTHER" id="PTHR46630">
    <property type="entry name" value="TETRATRICOPEPTIDE REPEAT PROTEIN 29"/>
    <property type="match status" value="1"/>
</dbReference>
<dbReference type="PANTHER" id="PTHR46630:SF1">
    <property type="entry name" value="TETRATRICOPEPTIDE REPEAT PROTEIN 29"/>
    <property type="match status" value="1"/>
</dbReference>
<evidence type="ECO:0000256" key="4">
    <source>
        <dbReference type="ARBA" id="ARBA00022692"/>
    </source>
</evidence>
<evidence type="ECO:0000313" key="21">
    <source>
        <dbReference type="Proteomes" id="UP000606274"/>
    </source>
</evidence>
<dbReference type="EMBL" id="JABFDY010000016">
    <property type="protein sequence ID" value="KAF7696250.1"/>
    <property type="molecule type" value="Genomic_DNA"/>
</dbReference>
<evidence type="ECO:0000256" key="14">
    <source>
        <dbReference type="ARBA" id="ARBA00040665"/>
    </source>
</evidence>
<organism evidence="20 21">
    <name type="scientific">Silurus meridionalis</name>
    <name type="common">Southern catfish</name>
    <name type="synonym">Silurus soldatovi meridionalis</name>
    <dbReference type="NCBI Taxonomy" id="175797"/>
    <lineage>
        <taxon>Eukaryota</taxon>
        <taxon>Metazoa</taxon>
        <taxon>Chordata</taxon>
        <taxon>Craniata</taxon>
        <taxon>Vertebrata</taxon>
        <taxon>Euteleostomi</taxon>
        <taxon>Actinopterygii</taxon>
        <taxon>Neopterygii</taxon>
        <taxon>Teleostei</taxon>
        <taxon>Ostariophysi</taxon>
        <taxon>Siluriformes</taxon>
        <taxon>Siluridae</taxon>
        <taxon>Silurus</taxon>
    </lineage>
</organism>
<dbReference type="InterPro" id="IPR019734">
    <property type="entry name" value="TPR_rpt"/>
</dbReference>
<dbReference type="GO" id="GO:0016020">
    <property type="term" value="C:membrane"/>
    <property type="evidence" value="ECO:0007669"/>
    <property type="project" value="UniProtKB-SubCell"/>
</dbReference>
<dbReference type="PROSITE" id="PS00650">
    <property type="entry name" value="G_PROTEIN_RECEP_F2_2"/>
    <property type="match status" value="1"/>
</dbReference>
<feature type="transmembrane region" description="Helical" evidence="17">
    <location>
        <begin position="602"/>
        <end position="622"/>
    </location>
</feature>
<comment type="subcellular location">
    <subcellularLocation>
        <location evidence="2">Cytoplasm</location>
    </subcellularLocation>
    <subcellularLocation>
        <location evidence="1">Membrane</location>
        <topology evidence="1">Multi-pass membrane protein</topology>
    </subcellularLocation>
</comment>
<keyword evidence="16" id="KW-0175">Coiled coil</keyword>
<dbReference type="GO" id="GO:0004948">
    <property type="term" value="F:calcitonin receptor activity"/>
    <property type="evidence" value="ECO:0007669"/>
    <property type="project" value="InterPro"/>
</dbReference>
<keyword evidence="12" id="KW-0325">Glycoprotein</keyword>
<dbReference type="SUPFAM" id="SSF48452">
    <property type="entry name" value="TPR-like"/>
    <property type="match status" value="1"/>
</dbReference>
<proteinExistence type="predicted"/>
<dbReference type="Pfam" id="PF00002">
    <property type="entry name" value="7tm_2"/>
    <property type="match status" value="1"/>
</dbReference>
<keyword evidence="13" id="KW-0807">Transducer</keyword>
<keyword evidence="9 17" id="KW-0472">Membrane</keyword>
<feature type="coiled-coil region" evidence="16">
    <location>
        <begin position="235"/>
        <end position="262"/>
    </location>
</feature>
<dbReference type="SUPFAM" id="SSF111418">
    <property type="entry name" value="Hormone receptor domain"/>
    <property type="match status" value="1"/>
</dbReference>
<keyword evidence="11" id="KW-0675">Receptor</keyword>
<evidence type="ECO:0000256" key="5">
    <source>
        <dbReference type="ARBA" id="ARBA00022737"/>
    </source>
</evidence>
<evidence type="ECO:0000256" key="11">
    <source>
        <dbReference type="ARBA" id="ARBA00023170"/>
    </source>
</evidence>
<dbReference type="PROSITE" id="PS50227">
    <property type="entry name" value="G_PROTEIN_RECEP_F2_3"/>
    <property type="match status" value="1"/>
</dbReference>
<dbReference type="PROSITE" id="PS00649">
    <property type="entry name" value="G_PROTEIN_RECEP_F2_1"/>
    <property type="match status" value="1"/>
</dbReference>
<evidence type="ECO:0000256" key="12">
    <source>
        <dbReference type="ARBA" id="ARBA00023180"/>
    </source>
</evidence>
<feature type="transmembrane region" description="Helical" evidence="17">
    <location>
        <begin position="629"/>
        <end position="652"/>
    </location>
</feature>
<feature type="transmembrane region" description="Helical" evidence="17">
    <location>
        <begin position="664"/>
        <end position="687"/>
    </location>
</feature>
<evidence type="ECO:0000259" key="19">
    <source>
        <dbReference type="PROSITE" id="PS50261"/>
    </source>
</evidence>
<evidence type="ECO:0000256" key="16">
    <source>
        <dbReference type="SAM" id="Coils"/>
    </source>
</evidence>
<dbReference type="InterPro" id="IPR003287">
    <property type="entry name" value="GPCR_2_calcitonin_rcpt_fam"/>
</dbReference>
<dbReference type="InterPro" id="IPR000832">
    <property type="entry name" value="GPCR_2_secretin-like"/>
</dbReference>
<evidence type="ECO:0000313" key="20">
    <source>
        <dbReference type="EMBL" id="KAF7696250.1"/>
    </source>
</evidence>
<evidence type="ECO:0000256" key="6">
    <source>
        <dbReference type="ARBA" id="ARBA00022803"/>
    </source>
</evidence>
<feature type="transmembrane region" description="Helical" evidence="17">
    <location>
        <begin position="555"/>
        <end position="574"/>
    </location>
</feature>
<dbReference type="Gene3D" id="1.25.40.10">
    <property type="entry name" value="Tetratricopeptide repeat domain"/>
    <property type="match status" value="2"/>
</dbReference>
<keyword evidence="3" id="KW-0963">Cytoplasm</keyword>
<dbReference type="GO" id="GO:0003341">
    <property type="term" value="P:cilium movement"/>
    <property type="evidence" value="ECO:0007669"/>
    <property type="project" value="TreeGrafter"/>
</dbReference>
<keyword evidence="4 17" id="KW-0812">Transmembrane</keyword>
<dbReference type="SMART" id="SM00028">
    <property type="entry name" value="TPR"/>
    <property type="match status" value="5"/>
</dbReference>
<keyword evidence="10" id="KW-1015">Disulfide bond</keyword>